<dbReference type="AlphaFoldDB" id="A0AA36N039"/>
<sequence length="213" mass="23068">MVSPAMSPMGGQESPGKSLWEALPNAGVVIDVGDILYTYKRAVKGATDKWQGLELALGHFSGKQATAVLPSRHARGLPAQLKSEMLDVVTAPEGLSLELLESVAASTGLVLSNRRLSIGKACSQVYFAFSSQGQFFCFSRHLEDLPTSCQNSRRKRHSIEHALLPRRAALASPLQFYIGSEAETDRPSSEANRLRGRRLSACGYAQCTIAKSF</sequence>
<organism evidence="1 2">
    <name type="scientific">Effrenium voratum</name>
    <dbReference type="NCBI Taxonomy" id="2562239"/>
    <lineage>
        <taxon>Eukaryota</taxon>
        <taxon>Sar</taxon>
        <taxon>Alveolata</taxon>
        <taxon>Dinophyceae</taxon>
        <taxon>Suessiales</taxon>
        <taxon>Symbiodiniaceae</taxon>
        <taxon>Effrenium</taxon>
    </lineage>
</organism>
<gene>
    <name evidence="1" type="ORF">EVOR1521_LOCUS18144</name>
</gene>
<keyword evidence="2" id="KW-1185">Reference proteome</keyword>
<comment type="caution">
    <text evidence="1">The sequence shown here is derived from an EMBL/GenBank/DDBJ whole genome shotgun (WGS) entry which is preliminary data.</text>
</comment>
<protein>
    <submittedName>
        <fullName evidence="1">Uncharacterized protein</fullName>
    </submittedName>
</protein>
<name>A0AA36N039_9DINO</name>
<evidence type="ECO:0000313" key="1">
    <source>
        <dbReference type="EMBL" id="CAJ1393230.1"/>
    </source>
</evidence>
<reference evidence="1" key="1">
    <citation type="submission" date="2023-08" db="EMBL/GenBank/DDBJ databases">
        <authorList>
            <person name="Chen Y."/>
            <person name="Shah S."/>
            <person name="Dougan E. K."/>
            <person name="Thang M."/>
            <person name="Chan C."/>
        </authorList>
    </citation>
    <scope>NUCLEOTIDE SEQUENCE</scope>
</reference>
<dbReference type="EMBL" id="CAUJNA010002513">
    <property type="protein sequence ID" value="CAJ1393230.1"/>
    <property type="molecule type" value="Genomic_DNA"/>
</dbReference>
<proteinExistence type="predicted"/>
<evidence type="ECO:0000313" key="2">
    <source>
        <dbReference type="Proteomes" id="UP001178507"/>
    </source>
</evidence>
<accession>A0AA36N039</accession>
<dbReference type="Proteomes" id="UP001178507">
    <property type="component" value="Unassembled WGS sequence"/>
</dbReference>